<dbReference type="Pfam" id="PF00877">
    <property type="entry name" value="NLPC_P60"/>
    <property type="match status" value="1"/>
</dbReference>
<keyword evidence="8" id="KW-1185">Reference proteome</keyword>
<reference evidence="7 8" key="1">
    <citation type="submission" date="2019-08" db="EMBL/GenBank/DDBJ databases">
        <title>Antarcticibacterium arcticum sp. nov., a bacterium isolated from marine sediment of the Canadian Beaufort Sea.</title>
        <authorList>
            <person name="Lee Y.M."/>
            <person name="Baek K."/>
            <person name="Lee D.-H."/>
            <person name="Shin S.C."/>
            <person name="Jin Y.K."/>
            <person name="Park Y."/>
        </authorList>
    </citation>
    <scope>NUCLEOTIDE SEQUENCE [LARGE SCALE GENOMIC DNA]</scope>
    <source>
        <strain evidence="7 8">PAMC 28998</strain>
    </source>
</reference>
<comment type="similarity">
    <text evidence="1">Belongs to the peptidase C40 family.</text>
</comment>
<dbReference type="Gene3D" id="3.90.1720.10">
    <property type="entry name" value="endopeptidase domain like (from Nostoc punctiforme)"/>
    <property type="match status" value="1"/>
</dbReference>
<dbReference type="AlphaFoldDB" id="A0A5B8YID4"/>
<dbReference type="InterPro" id="IPR051202">
    <property type="entry name" value="Peptidase_C40"/>
</dbReference>
<accession>A0A5B8YID4</accession>
<gene>
    <name evidence="7" type="ORF">FK178_06450</name>
</gene>
<dbReference type="KEGG" id="anp:FK178_06450"/>
<sequence>MKKASLKNFGKLIFLVLVLIFVSYVTYFKPKASEAQPELEEPEITFNSQQANYTLQDSIVQYGMELLGTPYVVAGNGEEGFDCSGYVYFVYQHFNIDVPRSSAAFENFGREVPIEQVEKGDLLLFLSPTRDAIGHIGIVSEANGVESDFIHATSGRQMKVVITNLSNQGYTRRFVKAIRVI</sequence>
<keyword evidence="5" id="KW-0812">Transmembrane</keyword>
<dbReference type="PROSITE" id="PS51935">
    <property type="entry name" value="NLPC_P60"/>
    <property type="match status" value="1"/>
</dbReference>
<keyword evidence="3" id="KW-0378">Hydrolase</keyword>
<keyword evidence="5" id="KW-0472">Membrane</keyword>
<dbReference type="EMBL" id="CP042476">
    <property type="protein sequence ID" value="QED37381.1"/>
    <property type="molecule type" value="Genomic_DNA"/>
</dbReference>
<evidence type="ECO:0000313" key="7">
    <source>
        <dbReference type="EMBL" id="QED37381.1"/>
    </source>
</evidence>
<proteinExistence type="inferred from homology"/>
<evidence type="ECO:0000256" key="5">
    <source>
        <dbReference type="SAM" id="Phobius"/>
    </source>
</evidence>
<dbReference type="PANTHER" id="PTHR47053">
    <property type="entry name" value="MUREIN DD-ENDOPEPTIDASE MEPH-RELATED"/>
    <property type="match status" value="1"/>
</dbReference>
<keyword evidence="5" id="KW-1133">Transmembrane helix</keyword>
<keyword evidence="4" id="KW-0788">Thiol protease</keyword>
<evidence type="ECO:0000313" key="8">
    <source>
        <dbReference type="Proteomes" id="UP000321954"/>
    </source>
</evidence>
<organism evidence="7 8">
    <name type="scientific">Antarcticibacterium arcticum</name>
    <dbReference type="NCBI Taxonomy" id="2585771"/>
    <lineage>
        <taxon>Bacteria</taxon>
        <taxon>Pseudomonadati</taxon>
        <taxon>Bacteroidota</taxon>
        <taxon>Flavobacteriia</taxon>
        <taxon>Flavobacteriales</taxon>
        <taxon>Flavobacteriaceae</taxon>
        <taxon>Antarcticibacterium</taxon>
    </lineage>
</organism>
<protein>
    <submittedName>
        <fullName evidence="7">NlpC/P60 family protein</fullName>
    </submittedName>
</protein>
<dbReference type="RefSeq" id="WP_146832395.1">
    <property type="nucleotide sequence ID" value="NZ_CP042476.1"/>
</dbReference>
<dbReference type="InterPro" id="IPR038765">
    <property type="entry name" value="Papain-like_cys_pep_sf"/>
</dbReference>
<dbReference type="OrthoDB" id="9807055at2"/>
<name>A0A5B8YID4_9FLAO</name>
<feature type="domain" description="NlpC/P60" evidence="6">
    <location>
        <begin position="53"/>
        <end position="181"/>
    </location>
</feature>
<evidence type="ECO:0000259" key="6">
    <source>
        <dbReference type="PROSITE" id="PS51935"/>
    </source>
</evidence>
<dbReference type="InterPro" id="IPR000064">
    <property type="entry name" value="NLP_P60_dom"/>
</dbReference>
<keyword evidence="2" id="KW-0645">Protease</keyword>
<dbReference type="SUPFAM" id="SSF54001">
    <property type="entry name" value="Cysteine proteinases"/>
    <property type="match status" value="1"/>
</dbReference>
<dbReference type="GO" id="GO:0008234">
    <property type="term" value="F:cysteine-type peptidase activity"/>
    <property type="evidence" value="ECO:0007669"/>
    <property type="project" value="UniProtKB-KW"/>
</dbReference>
<evidence type="ECO:0000256" key="2">
    <source>
        <dbReference type="ARBA" id="ARBA00022670"/>
    </source>
</evidence>
<feature type="transmembrane region" description="Helical" evidence="5">
    <location>
        <begin position="12"/>
        <end position="28"/>
    </location>
</feature>
<dbReference type="GO" id="GO:0006508">
    <property type="term" value="P:proteolysis"/>
    <property type="evidence" value="ECO:0007669"/>
    <property type="project" value="UniProtKB-KW"/>
</dbReference>
<dbReference type="PANTHER" id="PTHR47053:SF1">
    <property type="entry name" value="MUREIN DD-ENDOPEPTIDASE MEPH-RELATED"/>
    <property type="match status" value="1"/>
</dbReference>
<evidence type="ECO:0000256" key="3">
    <source>
        <dbReference type="ARBA" id="ARBA00022801"/>
    </source>
</evidence>
<evidence type="ECO:0000256" key="4">
    <source>
        <dbReference type="ARBA" id="ARBA00022807"/>
    </source>
</evidence>
<evidence type="ECO:0000256" key="1">
    <source>
        <dbReference type="ARBA" id="ARBA00007074"/>
    </source>
</evidence>
<dbReference type="Proteomes" id="UP000321954">
    <property type="component" value="Chromosome"/>
</dbReference>